<proteinExistence type="predicted"/>
<dbReference type="KEGG" id="strr:EKD16_22595"/>
<dbReference type="EMBL" id="CP036455">
    <property type="protein sequence ID" value="QBI56272.1"/>
    <property type="molecule type" value="Genomic_DNA"/>
</dbReference>
<accession>A0A4V0ZKA2</accession>
<keyword evidence="1" id="KW-0808">Transferase</keyword>
<dbReference type="EC" id="2.3.1.82" evidence="1"/>
<organism evidence="1 2">
    <name type="scientific">Streptomonospora litoralis</name>
    <dbReference type="NCBI Taxonomy" id="2498135"/>
    <lineage>
        <taxon>Bacteria</taxon>
        <taxon>Bacillati</taxon>
        <taxon>Actinomycetota</taxon>
        <taxon>Actinomycetes</taxon>
        <taxon>Streptosporangiales</taxon>
        <taxon>Nocardiopsidaceae</taxon>
        <taxon>Streptomonospora</taxon>
    </lineage>
</organism>
<dbReference type="GO" id="GO:0047663">
    <property type="term" value="F:aminoglycoside 6'-N-acetyltransferase activity"/>
    <property type="evidence" value="ECO:0007669"/>
    <property type="project" value="UniProtKB-EC"/>
</dbReference>
<keyword evidence="2" id="KW-1185">Reference proteome</keyword>
<dbReference type="Proteomes" id="UP000292235">
    <property type="component" value="Chromosome"/>
</dbReference>
<dbReference type="Pfam" id="PF13523">
    <property type="entry name" value="Acetyltransf_8"/>
    <property type="match status" value="1"/>
</dbReference>
<reference evidence="1 2" key="1">
    <citation type="submission" date="2019-02" db="EMBL/GenBank/DDBJ databases">
        <authorList>
            <person name="Khodamoradi S."/>
            <person name="Hahnke R.L."/>
            <person name="Kaempfer P."/>
            <person name="Schumann P."/>
            <person name="Rohde M."/>
            <person name="Steinert M."/>
            <person name="Luzhetskyy A."/>
            <person name="Wink J."/>
            <person name="Ruckert C."/>
        </authorList>
    </citation>
    <scope>NUCLEOTIDE SEQUENCE [LARGE SCALE GENOMIC DNA]</scope>
    <source>
        <strain evidence="1 2">M2</strain>
    </source>
</reference>
<protein>
    <submittedName>
        <fullName evidence="1">Aminoglycoside N(6')-acetyltransferase type 1</fullName>
        <ecNumber evidence="1">2.3.1.82</ecNumber>
    </submittedName>
</protein>
<evidence type="ECO:0000313" key="1">
    <source>
        <dbReference type="EMBL" id="QBI56272.1"/>
    </source>
</evidence>
<dbReference type="SUPFAM" id="SSF55729">
    <property type="entry name" value="Acyl-CoA N-acyltransferases (Nat)"/>
    <property type="match status" value="1"/>
</dbReference>
<evidence type="ECO:0000313" key="2">
    <source>
        <dbReference type="Proteomes" id="UP000292235"/>
    </source>
</evidence>
<dbReference type="PANTHER" id="PTHR31438">
    <property type="entry name" value="LYSINE N-ACYLTRANSFERASE C17G9.06C-RELATED"/>
    <property type="match status" value="1"/>
</dbReference>
<dbReference type="Gene3D" id="3.40.630.30">
    <property type="match status" value="1"/>
</dbReference>
<sequence length="180" mass="19809">MITWRRIDFDDFALLGTWLAHPHVARWWNHETSAEAVERDFGPTARGEEPTEDWLALLDGVPLGLVQRSRLADYPEDLAALSAIVPVPDGAMSIDYFIGPPDRVGRGIGTRMIGGFLGKLWQECPDAPAVLVPVVAANTASWRALEKAGLRRVASGDLEPDNPIDEPLHHVYRIDRPTGG</sequence>
<name>A0A4V0ZKA2_9ACTN</name>
<dbReference type="OrthoDB" id="9814648at2"/>
<dbReference type="RefSeq" id="WP_131101044.1">
    <property type="nucleotide sequence ID" value="NZ_CP036455.1"/>
</dbReference>
<dbReference type="InterPro" id="IPR016181">
    <property type="entry name" value="Acyl_CoA_acyltransferase"/>
</dbReference>
<keyword evidence="1" id="KW-0012">Acyltransferase</keyword>
<dbReference type="PANTHER" id="PTHR31438:SF1">
    <property type="entry name" value="LYSINE N-ACYLTRANSFERASE C17G9.06C-RELATED"/>
    <property type="match status" value="1"/>
</dbReference>
<gene>
    <name evidence="1" type="primary">aacA4</name>
    <name evidence="1" type="ORF">EKD16_22595</name>
</gene>
<dbReference type="AlphaFoldDB" id="A0A4V0ZKA2"/>